<organism evidence="2">
    <name type="scientific">bioreactor metagenome</name>
    <dbReference type="NCBI Taxonomy" id="1076179"/>
    <lineage>
        <taxon>unclassified sequences</taxon>
        <taxon>metagenomes</taxon>
        <taxon>ecological metagenomes</taxon>
    </lineage>
</organism>
<name>A0A645F2L9_9ZZZZ</name>
<dbReference type="EMBL" id="VSSQ01054550">
    <property type="protein sequence ID" value="MPN08501.1"/>
    <property type="molecule type" value="Genomic_DNA"/>
</dbReference>
<feature type="region of interest" description="Disordered" evidence="1">
    <location>
        <begin position="1"/>
        <end position="21"/>
    </location>
</feature>
<evidence type="ECO:0000313" key="2">
    <source>
        <dbReference type="EMBL" id="MPN08501.1"/>
    </source>
</evidence>
<accession>A0A645F2L9</accession>
<reference evidence="2" key="1">
    <citation type="submission" date="2019-08" db="EMBL/GenBank/DDBJ databases">
        <authorList>
            <person name="Kucharzyk K."/>
            <person name="Murdoch R.W."/>
            <person name="Higgins S."/>
            <person name="Loffler F."/>
        </authorList>
    </citation>
    <scope>NUCLEOTIDE SEQUENCE</scope>
</reference>
<gene>
    <name evidence="2" type="ORF">SDC9_155783</name>
</gene>
<sequence>MAQLHGLGVGDTHHRRGMETHAHREAAGQCLMRGLPCQQRGRIVRADAGREAAMLLEVLLELLGVHTALAAFLGRVAEHLGPFAVKVDQLLGHDLAL</sequence>
<protein>
    <submittedName>
        <fullName evidence="2">Uncharacterized protein</fullName>
    </submittedName>
</protein>
<comment type="caution">
    <text evidence="2">The sequence shown here is derived from an EMBL/GenBank/DDBJ whole genome shotgun (WGS) entry which is preliminary data.</text>
</comment>
<dbReference type="AlphaFoldDB" id="A0A645F2L9"/>
<proteinExistence type="predicted"/>
<evidence type="ECO:0000256" key="1">
    <source>
        <dbReference type="SAM" id="MobiDB-lite"/>
    </source>
</evidence>